<dbReference type="Pfam" id="PF13411">
    <property type="entry name" value="MerR_1"/>
    <property type="match status" value="1"/>
</dbReference>
<dbReference type="CDD" id="cd01109">
    <property type="entry name" value="HTH_YyaN"/>
    <property type="match status" value="1"/>
</dbReference>
<dbReference type="PROSITE" id="PS00552">
    <property type="entry name" value="HTH_MERR_1"/>
    <property type="match status" value="1"/>
</dbReference>
<dbReference type="SUPFAM" id="SSF46955">
    <property type="entry name" value="Putative DNA-binding domain"/>
    <property type="match status" value="1"/>
</dbReference>
<dbReference type="SMART" id="SM00422">
    <property type="entry name" value="HTH_MERR"/>
    <property type="match status" value="1"/>
</dbReference>
<dbReference type="InterPro" id="IPR047057">
    <property type="entry name" value="MerR_fam"/>
</dbReference>
<accession>A0ABV2QKL6</accession>
<reference evidence="3 4" key="1">
    <citation type="submission" date="2024-06" db="EMBL/GenBank/DDBJ databases">
        <title>Sorghum-associated microbial communities from plants grown in Nebraska, USA.</title>
        <authorList>
            <person name="Schachtman D."/>
        </authorList>
    </citation>
    <scope>NUCLEOTIDE SEQUENCE [LARGE SCALE GENOMIC DNA]</scope>
    <source>
        <strain evidence="3 4">2857</strain>
    </source>
</reference>
<keyword evidence="4" id="KW-1185">Reference proteome</keyword>
<gene>
    <name evidence="3" type="ORF">ABIE21_000923</name>
</gene>
<dbReference type="PANTHER" id="PTHR30204">
    <property type="entry name" value="REDOX-CYCLING DRUG-SENSING TRANSCRIPTIONAL ACTIVATOR SOXR"/>
    <property type="match status" value="1"/>
</dbReference>
<dbReference type="RefSeq" id="WP_354023605.1">
    <property type="nucleotide sequence ID" value="NZ_JBEPSJ010000001.1"/>
</dbReference>
<evidence type="ECO:0000259" key="2">
    <source>
        <dbReference type="PROSITE" id="PS50937"/>
    </source>
</evidence>
<proteinExistence type="predicted"/>
<dbReference type="Proteomes" id="UP001549257">
    <property type="component" value="Unassembled WGS sequence"/>
</dbReference>
<organism evidence="3 4">
    <name type="scientific">Conyzicola nivalis</name>
    <dbReference type="NCBI Taxonomy" id="1477021"/>
    <lineage>
        <taxon>Bacteria</taxon>
        <taxon>Bacillati</taxon>
        <taxon>Actinomycetota</taxon>
        <taxon>Actinomycetes</taxon>
        <taxon>Micrococcales</taxon>
        <taxon>Microbacteriaceae</taxon>
        <taxon>Conyzicola</taxon>
    </lineage>
</organism>
<sequence length="127" mass="14373">MSITQDSLSISEVAEATGLTAHTLRYYERAGLMLHAVDRASSQHRRYSGADVAWVVFLTRLRSTSMPIARMREYVQLVRLGDDTTEARRDLLLEHRITVAAQLETMTQSLAHIDYKIANYTMKVDGS</sequence>
<evidence type="ECO:0000256" key="1">
    <source>
        <dbReference type="ARBA" id="ARBA00023125"/>
    </source>
</evidence>
<protein>
    <submittedName>
        <fullName evidence="3">DNA-binding transcriptional MerR regulator</fullName>
    </submittedName>
</protein>
<dbReference type="PROSITE" id="PS50937">
    <property type="entry name" value="HTH_MERR_2"/>
    <property type="match status" value="1"/>
</dbReference>
<comment type="caution">
    <text evidence="3">The sequence shown here is derived from an EMBL/GenBank/DDBJ whole genome shotgun (WGS) entry which is preliminary data.</text>
</comment>
<evidence type="ECO:0000313" key="3">
    <source>
        <dbReference type="EMBL" id="MET4581433.1"/>
    </source>
</evidence>
<dbReference type="PANTHER" id="PTHR30204:SF98">
    <property type="entry name" value="HTH-TYPE TRANSCRIPTIONAL REGULATOR ADHR"/>
    <property type="match status" value="1"/>
</dbReference>
<dbReference type="EMBL" id="JBEPSJ010000001">
    <property type="protein sequence ID" value="MET4581433.1"/>
    <property type="molecule type" value="Genomic_DNA"/>
</dbReference>
<name>A0ABV2QKL6_9MICO</name>
<dbReference type="InterPro" id="IPR009061">
    <property type="entry name" value="DNA-bd_dom_put_sf"/>
</dbReference>
<evidence type="ECO:0000313" key="4">
    <source>
        <dbReference type="Proteomes" id="UP001549257"/>
    </source>
</evidence>
<dbReference type="GO" id="GO:0003677">
    <property type="term" value="F:DNA binding"/>
    <property type="evidence" value="ECO:0007669"/>
    <property type="project" value="UniProtKB-KW"/>
</dbReference>
<feature type="domain" description="HTH merR-type" evidence="2">
    <location>
        <begin position="7"/>
        <end position="77"/>
    </location>
</feature>
<dbReference type="InterPro" id="IPR000551">
    <property type="entry name" value="MerR-type_HTH_dom"/>
</dbReference>
<dbReference type="Gene3D" id="1.10.1660.10">
    <property type="match status" value="1"/>
</dbReference>
<keyword evidence="1 3" id="KW-0238">DNA-binding</keyword>